<dbReference type="AlphaFoldDB" id="A0A9D3RIX3"/>
<accession>A0A9D3RIX3</accession>
<reference evidence="1" key="1">
    <citation type="submission" date="2021-01" db="EMBL/GenBank/DDBJ databases">
        <title>A chromosome-scale assembly of European eel, Anguilla anguilla.</title>
        <authorList>
            <person name="Henkel C."/>
            <person name="Jong-Raadsen S.A."/>
            <person name="Dufour S."/>
            <person name="Weltzien F.-A."/>
            <person name="Palstra A.P."/>
            <person name="Pelster B."/>
            <person name="Spaink H.P."/>
            <person name="Van Den Thillart G.E."/>
            <person name="Jansen H."/>
            <person name="Zahm M."/>
            <person name="Klopp C."/>
            <person name="Cedric C."/>
            <person name="Louis A."/>
            <person name="Berthelot C."/>
            <person name="Parey E."/>
            <person name="Roest Crollius H."/>
            <person name="Montfort J."/>
            <person name="Robinson-Rechavi M."/>
            <person name="Bucao C."/>
            <person name="Bouchez O."/>
            <person name="Gislard M."/>
            <person name="Lluch J."/>
            <person name="Milhes M."/>
            <person name="Lampietro C."/>
            <person name="Lopez Roques C."/>
            <person name="Donnadieu C."/>
            <person name="Braasch I."/>
            <person name="Desvignes T."/>
            <person name="Postlethwait J."/>
            <person name="Bobe J."/>
            <person name="Guiguen Y."/>
            <person name="Dirks R."/>
        </authorList>
    </citation>
    <scope>NUCLEOTIDE SEQUENCE</scope>
    <source>
        <strain evidence="1">Tag_6206</strain>
        <tissue evidence="1">Liver</tissue>
    </source>
</reference>
<name>A0A9D3RIX3_ANGAN</name>
<dbReference type="EMBL" id="JAFIRN010000017">
    <property type="protein sequence ID" value="KAG5832064.1"/>
    <property type="molecule type" value="Genomic_DNA"/>
</dbReference>
<dbReference type="Proteomes" id="UP001044222">
    <property type="component" value="Chromosome 17"/>
</dbReference>
<sequence length="106" mass="10921">MTIATSAPAFALQNTNGILNVFAVTDGGFPQGAGSGCPRLPAARLLVESCAGLARPSPLAPLPSPMHRWDGSGTARCCSAARGERLPMMSLPSGRWGAELVTALMR</sequence>
<evidence type="ECO:0000313" key="1">
    <source>
        <dbReference type="EMBL" id="KAG5832064.1"/>
    </source>
</evidence>
<organism evidence="1 2">
    <name type="scientific">Anguilla anguilla</name>
    <name type="common">European freshwater eel</name>
    <name type="synonym">Muraena anguilla</name>
    <dbReference type="NCBI Taxonomy" id="7936"/>
    <lineage>
        <taxon>Eukaryota</taxon>
        <taxon>Metazoa</taxon>
        <taxon>Chordata</taxon>
        <taxon>Craniata</taxon>
        <taxon>Vertebrata</taxon>
        <taxon>Euteleostomi</taxon>
        <taxon>Actinopterygii</taxon>
        <taxon>Neopterygii</taxon>
        <taxon>Teleostei</taxon>
        <taxon>Anguilliformes</taxon>
        <taxon>Anguillidae</taxon>
        <taxon>Anguilla</taxon>
    </lineage>
</organism>
<keyword evidence="2" id="KW-1185">Reference proteome</keyword>
<evidence type="ECO:0000313" key="2">
    <source>
        <dbReference type="Proteomes" id="UP001044222"/>
    </source>
</evidence>
<proteinExistence type="predicted"/>
<comment type="caution">
    <text evidence="1">The sequence shown here is derived from an EMBL/GenBank/DDBJ whole genome shotgun (WGS) entry which is preliminary data.</text>
</comment>
<gene>
    <name evidence="1" type="ORF">ANANG_G00287150</name>
</gene>
<protein>
    <submittedName>
        <fullName evidence="1">Uncharacterized protein</fullName>
    </submittedName>
</protein>